<dbReference type="Gene3D" id="3.10.10.10">
    <property type="entry name" value="HIV Type 1 Reverse Transcriptase, subunit A, domain 1"/>
    <property type="match status" value="1"/>
</dbReference>
<dbReference type="FunFam" id="3.30.70.270:FF:000020">
    <property type="entry name" value="Transposon Tf2-6 polyprotein-like Protein"/>
    <property type="match status" value="1"/>
</dbReference>
<dbReference type="Gene3D" id="4.10.60.10">
    <property type="entry name" value="Zinc finger, CCHC-type"/>
    <property type="match status" value="1"/>
</dbReference>
<evidence type="ECO:0000259" key="15">
    <source>
        <dbReference type="PROSITE" id="PS50804"/>
    </source>
</evidence>
<comment type="similarity">
    <text evidence="1">Belongs to the beta type-B retroviral polymerase family. HERV class-II K(HML-2) pol subfamily.</text>
</comment>
<dbReference type="eggNOG" id="KOG0017">
    <property type="taxonomic scope" value="Eukaryota"/>
</dbReference>
<dbReference type="OMA" id="SKLMARW"/>
<dbReference type="Proteomes" id="UP000007267">
    <property type="component" value="Unassembled WGS sequence"/>
</dbReference>
<dbReference type="InterPro" id="IPR003309">
    <property type="entry name" value="SCAN_dom"/>
</dbReference>
<dbReference type="SUPFAM" id="SSF56672">
    <property type="entry name" value="DNA/RNA polymerases"/>
    <property type="match status" value="1"/>
</dbReference>
<keyword evidence="12" id="KW-0862">Zinc</keyword>
<evidence type="ECO:0000256" key="13">
    <source>
        <dbReference type="SAM" id="MobiDB-lite"/>
    </source>
</evidence>
<protein>
    <recommendedName>
        <fullName evidence="11">Gypsy retrotransposon integrase-like protein 1</fullName>
        <ecNumber evidence="3">2.7.7.49</ecNumber>
        <ecNumber evidence="2">3.1.26.4</ecNumber>
    </recommendedName>
</protein>
<keyword evidence="7" id="KW-0540">Nuclease</keyword>
<feature type="region of interest" description="Disordered" evidence="13">
    <location>
        <begin position="390"/>
        <end position="417"/>
    </location>
</feature>
<dbReference type="EMBL" id="AGCU01166454">
    <property type="status" value="NOT_ANNOTATED_CDS"/>
    <property type="molecule type" value="Genomic_DNA"/>
</dbReference>
<dbReference type="PROSITE" id="PS50994">
    <property type="entry name" value="INTEGRASE"/>
    <property type="match status" value="1"/>
</dbReference>
<dbReference type="InterPro" id="IPR001584">
    <property type="entry name" value="Integrase_cat-core"/>
</dbReference>
<evidence type="ECO:0000256" key="9">
    <source>
        <dbReference type="ARBA" id="ARBA00022801"/>
    </source>
</evidence>
<dbReference type="InterPro" id="IPR036875">
    <property type="entry name" value="Znf_CCHC_sf"/>
</dbReference>
<dbReference type="SMART" id="SM00343">
    <property type="entry name" value="ZnF_C2HC"/>
    <property type="match status" value="1"/>
</dbReference>
<dbReference type="Gene3D" id="2.40.70.10">
    <property type="entry name" value="Acid Proteases"/>
    <property type="match status" value="1"/>
</dbReference>
<dbReference type="InterPro" id="IPR036397">
    <property type="entry name" value="RNaseH_sf"/>
</dbReference>
<dbReference type="CDD" id="cd00303">
    <property type="entry name" value="retropepsin_like"/>
    <property type="match status" value="1"/>
</dbReference>
<dbReference type="GO" id="GO:0015074">
    <property type="term" value="P:DNA integration"/>
    <property type="evidence" value="ECO:0007669"/>
    <property type="project" value="InterPro"/>
</dbReference>
<evidence type="ECO:0000256" key="4">
    <source>
        <dbReference type="ARBA" id="ARBA00022670"/>
    </source>
</evidence>
<dbReference type="PROSITE" id="PS50804">
    <property type="entry name" value="SCAN_BOX"/>
    <property type="match status" value="1"/>
</dbReference>
<keyword evidence="12" id="KW-0479">Metal-binding</keyword>
<dbReference type="EC" id="3.1.26.4" evidence="2"/>
<dbReference type="Gene3D" id="3.10.20.370">
    <property type="match status" value="1"/>
</dbReference>
<dbReference type="InterPro" id="IPR054465">
    <property type="entry name" value="Integrase_p58-like_C"/>
</dbReference>
<dbReference type="Pfam" id="PF00098">
    <property type="entry name" value="zf-CCHC"/>
    <property type="match status" value="1"/>
</dbReference>
<evidence type="ECO:0000259" key="16">
    <source>
        <dbReference type="PROSITE" id="PS50878"/>
    </source>
</evidence>
<keyword evidence="9" id="KW-0378">Hydrolase</keyword>
<dbReference type="InterPro" id="IPR041373">
    <property type="entry name" value="RT_RNaseH"/>
</dbReference>
<evidence type="ECO:0000259" key="17">
    <source>
        <dbReference type="PROSITE" id="PS50994"/>
    </source>
</evidence>
<dbReference type="GO" id="GO:0008233">
    <property type="term" value="F:peptidase activity"/>
    <property type="evidence" value="ECO:0007669"/>
    <property type="project" value="UniProtKB-KW"/>
</dbReference>
<reference evidence="19" key="1">
    <citation type="submission" date="2011-10" db="EMBL/GenBank/DDBJ databases">
        <authorList>
            <consortium name="Soft-shell Turtle Genome Consortium"/>
        </authorList>
    </citation>
    <scope>NUCLEOTIDE SEQUENCE [LARGE SCALE GENOMIC DNA]</scope>
    <source>
        <strain evidence="19">Daiwa-1</strain>
    </source>
</reference>
<dbReference type="GO" id="GO:0003676">
    <property type="term" value="F:nucleic acid binding"/>
    <property type="evidence" value="ECO:0007669"/>
    <property type="project" value="InterPro"/>
</dbReference>
<dbReference type="Gene3D" id="3.30.420.10">
    <property type="entry name" value="Ribonuclease H-like superfamily/Ribonuclease H"/>
    <property type="match status" value="1"/>
</dbReference>
<feature type="compositionally biased region" description="Basic and acidic residues" evidence="13">
    <location>
        <begin position="166"/>
        <end position="185"/>
    </location>
</feature>
<dbReference type="Pfam" id="PF00665">
    <property type="entry name" value="rve"/>
    <property type="match status" value="1"/>
</dbReference>
<dbReference type="InterPro" id="IPR021109">
    <property type="entry name" value="Peptidase_aspartic_dom_sf"/>
</dbReference>
<dbReference type="GeneTree" id="ENSGT01050000244855"/>
<dbReference type="FunFam" id="3.10.10.10:FF:000007">
    <property type="entry name" value="Retrovirus-related Pol polyprotein from transposon 17.6-like Protein"/>
    <property type="match status" value="1"/>
</dbReference>
<evidence type="ECO:0000256" key="12">
    <source>
        <dbReference type="PROSITE-ProRule" id="PRU00047"/>
    </source>
</evidence>
<dbReference type="CDD" id="cd09274">
    <property type="entry name" value="RNase_HI_RT_Ty3"/>
    <property type="match status" value="1"/>
</dbReference>
<sequence>MAYRGLPAREALHYYKVKEAILDQVGITPETYRQRFRQERYRPGDRPRAVAHRLKESGMRWLEPEPKTGMQVAEIVILEQFIQVLPGEGQRWVRRHRPSTLAEAVTLMEDFVAAEGTEERGKNPVSGPPGRASIASKGPAGRGERRQSAEPGPVWGRKLAPVWRNPAEEPRAEKRGPAPEGDNGRKVGPPNKLVCFQCGQEGHFRRECPVMDCTFGRVMTSEAQKAKPLPSKVMARVKVGGRIVEALVDSGCGQTMVRADLVEGGAATGGPIWMQCVHGDVRPYPTAWVQIEDGRHTETWRVALAPNLAYPALLGYDWPGLGPLLRQWGQAVTSPEDDPGERVPEVAQGEEAQAPTSGHPTGGATPAGTGEDTQLSNLEVDEGDFIQLQREDPSLQRAWDQATAPGEGDGTQETYGQNPRFEVRVDRLYRVTLEREGRETVRQLLVPTRYRWRVLELAHAHPWAGHLGREKTQQRVLQRFFWPGVYRAVRDFCDSCPQCQLTAPAGIPRAPLIPLPVVGVPFERVAFDLVGPVEKSGRGHQFILVLIDYATRYPEAVPLRSTTASVIAGELVKIFARVGLPREVLTDQGPNVTSRVMSELCRMLRIKTLRTSVYHPQTDGLVERFNKTLKAMIRRFIHDDPREWDKMLPALLFAVREVPQASSGYSPFELLYGRQPRGILDLVKENWEEQESRARGTVHYVLQLRERLRALGELAKSNLERAQEHQERRYNQGARLREFAPGDRVLLLLPDRDSKLMARWQGPFEVLRRVGKVDYELRLQGKRKDTQIYHVNLLKRWKPREALLVDPRPLELDLGPWCEPEEKPWIEGELAPAQRKEMEQLLQTFPHVLTSHPGKTTLAAHEIDTEPGKRVRNPLRPLPRKLWEPVKQELQLMLQWGVVEESHSDWRSPIVLVPKADKTLRFCIDFRGVNAISRFDAYPMPRVEELLERIGEAQYLSTIDLTKGYWQIPLTPGAREKTAFATPFGLYQFVTMPFGLHGAAATFQRLMDRILRQHQAFAVAYIDDIVIFSTTWEQHLKHVQAILKTLAEAGLTANPKKCKFGRREVSYLGYTVGGGRLKPLVDKVSAVRDWPLPTTKRQIRQFLGLAGYYRRFIADFATLAAPLTDMTRNNQPQKVRWTERGRQAFDTIKRRLVSAPILRQPDFSRPFILQTDASEVGLGAVLAQEVEGGEHPILYLSRKLFDREKNYATIEKEALAVKWAIEALRYYLLGDRFLLITDHAPLKWIQSMKETNARIMRWYLALQPYCFQVVHRPGAAHQNADFLSRSIKEAEGTKGPPELDLRGEVCDGVRQPRTGRAPPSEAGESGAACLAAAEDASGGVTGTRRSAGGRAGGTPSNTGEGGDGVRHP</sequence>
<dbReference type="InterPro" id="IPR043128">
    <property type="entry name" value="Rev_trsase/Diguanyl_cyclase"/>
</dbReference>
<keyword evidence="6" id="KW-0548">Nucleotidyltransferase</keyword>
<dbReference type="InterPro" id="IPR012337">
    <property type="entry name" value="RNaseH-like_sf"/>
</dbReference>
<evidence type="ECO:0000256" key="11">
    <source>
        <dbReference type="ARBA" id="ARBA00039658"/>
    </source>
</evidence>
<reference evidence="18" key="4">
    <citation type="submission" date="2025-09" db="UniProtKB">
        <authorList>
            <consortium name="Ensembl"/>
        </authorList>
    </citation>
    <scope>IDENTIFICATION</scope>
</reference>
<feature type="region of interest" description="Disordered" evidence="13">
    <location>
        <begin position="1309"/>
        <end position="1368"/>
    </location>
</feature>
<feature type="domain" description="SCAN box" evidence="15">
    <location>
        <begin position="33"/>
        <end position="111"/>
    </location>
</feature>
<dbReference type="GO" id="GO:0006508">
    <property type="term" value="P:proteolysis"/>
    <property type="evidence" value="ECO:0007669"/>
    <property type="project" value="UniProtKB-KW"/>
</dbReference>
<dbReference type="InterPro" id="IPR050951">
    <property type="entry name" value="Retrovirus_Pol_polyprotein"/>
</dbReference>
<dbReference type="FunFam" id="3.10.20.370:FF:000001">
    <property type="entry name" value="Retrovirus-related Pol polyprotein from transposon 17.6-like protein"/>
    <property type="match status" value="1"/>
</dbReference>
<feature type="domain" description="CCHC-type" evidence="14">
    <location>
        <begin position="195"/>
        <end position="209"/>
    </location>
</feature>
<evidence type="ECO:0000256" key="3">
    <source>
        <dbReference type="ARBA" id="ARBA00012493"/>
    </source>
</evidence>
<dbReference type="Pfam" id="PF17917">
    <property type="entry name" value="RT_RNaseH"/>
    <property type="match status" value="1"/>
</dbReference>
<evidence type="ECO:0000259" key="14">
    <source>
        <dbReference type="PROSITE" id="PS50158"/>
    </source>
</evidence>
<reference evidence="18" key="3">
    <citation type="submission" date="2025-08" db="UniProtKB">
        <authorList>
            <consortium name="Ensembl"/>
        </authorList>
    </citation>
    <scope>IDENTIFICATION</scope>
</reference>
<feature type="domain" description="Reverse transcriptase" evidence="16">
    <location>
        <begin position="894"/>
        <end position="1072"/>
    </location>
</feature>
<dbReference type="Pfam" id="PF00078">
    <property type="entry name" value="RVT_1"/>
    <property type="match status" value="1"/>
</dbReference>
<evidence type="ECO:0000313" key="19">
    <source>
        <dbReference type="Proteomes" id="UP000007267"/>
    </source>
</evidence>
<evidence type="ECO:0000256" key="1">
    <source>
        <dbReference type="ARBA" id="ARBA00010879"/>
    </source>
</evidence>
<dbReference type="eggNOG" id="KOG1721">
    <property type="taxonomic scope" value="Eukaryota"/>
</dbReference>
<dbReference type="Ensembl" id="ENSPSIT00000000767.1">
    <property type="protein sequence ID" value="ENSPSIP00000000767.1"/>
    <property type="gene ID" value="ENSPSIG00000000767.1"/>
</dbReference>
<dbReference type="CDD" id="cd01647">
    <property type="entry name" value="RT_LTR"/>
    <property type="match status" value="1"/>
</dbReference>
<accession>K7EYA7</accession>
<dbReference type="SUPFAM" id="SSF57756">
    <property type="entry name" value="Retrovirus zinc finger-like domains"/>
    <property type="match status" value="1"/>
</dbReference>
<dbReference type="Pfam" id="PF02023">
    <property type="entry name" value="SCAN"/>
    <property type="match status" value="1"/>
</dbReference>
<dbReference type="PROSITE" id="PS50878">
    <property type="entry name" value="RT_POL"/>
    <property type="match status" value="1"/>
</dbReference>
<dbReference type="InterPro" id="IPR001878">
    <property type="entry name" value="Znf_CCHC"/>
</dbReference>
<keyword evidence="8" id="KW-0255">Endonuclease</keyword>
<dbReference type="STRING" id="13735.ENSPSIP00000000767"/>
<keyword evidence="19" id="KW-1185">Reference proteome</keyword>
<keyword evidence="12" id="KW-0863">Zinc-finger</keyword>
<feature type="region of interest" description="Disordered" evidence="13">
    <location>
        <begin position="331"/>
        <end position="374"/>
    </location>
</feature>
<dbReference type="InterPro" id="IPR043502">
    <property type="entry name" value="DNA/RNA_pol_sf"/>
</dbReference>
<dbReference type="Pfam" id="PF17921">
    <property type="entry name" value="Integrase_H2C2"/>
    <property type="match status" value="1"/>
</dbReference>
<feature type="region of interest" description="Disordered" evidence="13">
    <location>
        <begin position="115"/>
        <end position="190"/>
    </location>
</feature>
<dbReference type="SUPFAM" id="SSF50630">
    <property type="entry name" value="Acid proteases"/>
    <property type="match status" value="1"/>
</dbReference>
<evidence type="ECO:0000256" key="10">
    <source>
        <dbReference type="ARBA" id="ARBA00022918"/>
    </source>
</evidence>
<dbReference type="GO" id="GO:0004523">
    <property type="term" value="F:RNA-DNA hybrid ribonuclease activity"/>
    <property type="evidence" value="ECO:0007669"/>
    <property type="project" value="UniProtKB-EC"/>
</dbReference>
<evidence type="ECO:0000313" key="18">
    <source>
        <dbReference type="Ensembl" id="ENSPSIP00000000767.1"/>
    </source>
</evidence>
<dbReference type="PROSITE" id="PS50158">
    <property type="entry name" value="ZF_CCHC"/>
    <property type="match status" value="1"/>
</dbReference>
<dbReference type="SUPFAM" id="SSF53098">
    <property type="entry name" value="Ribonuclease H-like"/>
    <property type="match status" value="1"/>
</dbReference>
<dbReference type="GO" id="GO:0008270">
    <property type="term" value="F:zinc ion binding"/>
    <property type="evidence" value="ECO:0007669"/>
    <property type="project" value="UniProtKB-KW"/>
</dbReference>
<keyword evidence="4" id="KW-0645">Protease</keyword>
<evidence type="ECO:0000256" key="5">
    <source>
        <dbReference type="ARBA" id="ARBA00022679"/>
    </source>
</evidence>
<dbReference type="PANTHER" id="PTHR37984">
    <property type="entry name" value="PROTEIN CBG26694"/>
    <property type="match status" value="1"/>
</dbReference>
<dbReference type="PANTHER" id="PTHR37984:SF5">
    <property type="entry name" value="PROTEIN NYNRIN-LIKE"/>
    <property type="match status" value="1"/>
</dbReference>
<feature type="compositionally biased region" description="Low complexity" evidence="13">
    <location>
        <begin position="1320"/>
        <end position="1348"/>
    </location>
</feature>
<evidence type="ECO:0000256" key="7">
    <source>
        <dbReference type="ARBA" id="ARBA00022722"/>
    </source>
</evidence>
<dbReference type="InterPro" id="IPR041588">
    <property type="entry name" value="Integrase_H2C2"/>
</dbReference>
<dbReference type="EC" id="2.7.7.49" evidence="3"/>
<dbReference type="FunFam" id="1.10.340.70:FF:000001">
    <property type="entry name" value="Retrovirus-related Pol polyprotein from transposon gypsy-like Protein"/>
    <property type="match status" value="1"/>
</dbReference>
<dbReference type="Gene3D" id="3.30.70.270">
    <property type="match status" value="2"/>
</dbReference>
<dbReference type="InterPro" id="IPR000477">
    <property type="entry name" value="RT_dom"/>
</dbReference>
<dbReference type="Gene3D" id="1.10.4020.10">
    <property type="entry name" value="DNA breaking-rejoining enzymes"/>
    <property type="match status" value="1"/>
</dbReference>
<dbReference type="SMART" id="SM00431">
    <property type="entry name" value="SCAN"/>
    <property type="match status" value="1"/>
</dbReference>
<keyword evidence="10" id="KW-0695">RNA-directed DNA polymerase</keyword>
<feature type="compositionally biased region" description="Low complexity" evidence="13">
    <location>
        <begin position="354"/>
        <end position="370"/>
    </location>
</feature>
<dbReference type="Pfam" id="PF22938">
    <property type="entry name" value="Integrase_p58_C"/>
    <property type="match status" value="1"/>
</dbReference>
<reference evidence="19" key="2">
    <citation type="journal article" date="2013" name="Nat. Genet.">
        <title>The draft genomes of soft-shell turtle and green sea turtle yield insights into the development and evolution of the turtle-specific body plan.</title>
        <authorList>
            <person name="Wang Z."/>
            <person name="Pascual-Anaya J."/>
            <person name="Zadissa A."/>
            <person name="Li W."/>
            <person name="Niimura Y."/>
            <person name="Huang Z."/>
            <person name="Li C."/>
            <person name="White S."/>
            <person name="Xiong Z."/>
            <person name="Fang D."/>
            <person name="Wang B."/>
            <person name="Ming Y."/>
            <person name="Chen Y."/>
            <person name="Zheng Y."/>
            <person name="Kuraku S."/>
            <person name="Pignatelli M."/>
            <person name="Herrero J."/>
            <person name="Beal K."/>
            <person name="Nozawa M."/>
            <person name="Li Q."/>
            <person name="Wang J."/>
            <person name="Zhang H."/>
            <person name="Yu L."/>
            <person name="Shigenobu S."/>
            <person name="Wang J."/>
            <person name="Liu J."/>
            <person name="Flicek P."/>
            <person name="Searle S."/>
            <person name="Wang J."/>
            <person name="Kuratani S."/>
            <person name="Yin Y."/>
            <person name="Aken B."/>
            <person name="Zhang G."/>
            <person name="Irie N."/>
        </authorList>
    </citation>
    <scope>NUCLEOTIDE SEQUENCE [LARGE SCALE GENOMIC DNA]</scope>
    <source>
        <strain evidence="19">Daiwa-1</strain>
    </source>
</reference>
<proteinExistence type="inferred from homology"/>
<feature type="domain" description="Integrase catalytic" evidence="17">
    <location>
        <begin position="517"/>
        <end position="675"/>
    </location>
</feature>
<dbReference type="Gene3D" id="1.10.340.70">
    <property type="match status" value="1"/>
</dbReference>
<evidence type="ECO:0000256" key="6">
    <source>
        <dbReference type="ARBA" id="ARBA00022695"/>
    </source>
</evidence>
<dbReference type="InterPro" id="IPR038269">
    <property type="entry name" value="SCAN_sf"/>
</dbReference>
<evidence type="ECO:0000256" key="2">
    <source>
        <dbReference type="ARBA" id="ARBA00012180"/>
    </source>
</evidence>
<dbReference type="GO" id="GO:0003964">
    <property type="term" value="F:RNA-directed DNA polymerase activity"/>
    <property type="evidence" value="ECO:0007669"/>
    <property type="project" value="UniProtKB-KW"/>
</dbReference>
<dbReference type="FunFam" id="3.30.420.10:FF:000032">
    <property type="entry name" value="Retrovirus-related Pol polyprotein from transposon 297-like Protein"/>
    <property type="match status" value="1"/>
</dbReference>
<name>K7EYA7_PELSI</name>
<keyword evidence="5" id="KW-0808">Transferase</keyword>
<evidence type="ECO:0000256" key="8">
    <source>
        <dbReference type="ARBA" id="ARBA00022759"/>
    </source>
</evidence>
<dbReference type="HOGENOM" id="CLU_000384_42_12_1"/>
<dbReference type="SUPFAM" id="SSF47353">
    <property type="entry name" value="Retrovirus capsid dimerization domain-like"/>
    <property type="match status" value="1"/>
</dbReference>
<organism evidence="18 19">
    <name type="scientific">Pelodiscus sinensis</name>
    <name type="common">Chinese softshell turtle</name>
    <name type="synonym">Trionyx sinensis</name>
    <dbReference type="NCBI Taxonomy" id="13735"/>
    <lineage>
        <taxon>Eukaryota</taxon>
        <taxon>Metazoa</taxon>
        <taxon>Chordata</taxon>
        <taxon>Craniata</taxon>
        <taxon>Vertebrata</taxon>
        <taxon>Euteleostomi</taxon>
        <taxon>Archelosauria</taxon>
        <taxon>Testudinata</taxon>
        <taxon>Testudines</taxon>
        <taxon>Cryptodira</taxon>
        <taxon>Trionychia</taxon>
        <taxon>Trionychidae</taxon>
        <taxon>Pelodiscus</taxon>
    </lineage>
</organism>